<proteinExistence type="predicted"/>
<dbReference type="HOGENOM" id="CLU_1364817_0_0_12"/>
<dbReference type="EMBL" id="AE016823">
    <property type="protein sequence ID" value="AAS69440.1"/>
    <property type="molecule type" value="Genomic_DNA"/>
</dbReference>
<dbReference type="Proteomes" id="UP000007037">
    <property type="component" value="Chromosome I"/>
</dbReference>
<protein>
    <submittedName>
        <fullName evidence="1">Putative lipoprotein</fullName>
    </submittedName>
</protein>
<evidence type="ECO:0000313" key="1">
    <source>
        <dbReference type="EMBL" id="AAS69440.1"/>
    </source>
</evidence>
<dbReference type="KEGG" id="lic:LIC_10826"/>
<name>Q72U38_LEPIC</name>
<organism evidence="1 2">
    <name type="scientific">Leptospira interrogans serogroup Icterohaemorrhagiae serovar copenhageni (strain Fiocruz L1-130)</name>
    <dbReference type="NCBI Taxonomy" id="267671"/>
    <lineage>
        <taxon>Bacteria</taxon>
        <taxon>Pseudomonadati</taxon>
        <taxon>Spirochaetota</taxon>
        <taxon>Spirochaetia</taxon>
        <taxon>Leptospirales</taxon>
        <taxon>Leptospiraceae</taxon>
        <taxon>Leptospira</taxon>
    </lineage>
</organism>
<keyword evidence="1" id="KW-0449">Lipoprotein</keyword>
<reference evidence="1 2" key="1">
    <citation type="journal article" date="2004" name="J. Bacteriol.">
        <title>Comparative genomics of two Leptospira interrogans serovars reveals novel insights into physiology and pathogenesis.</title>
        <authorList>
            <person name="Nascimento A.L."/>
            <person name="Ko A.I."/>
            <person name="Martins E.A."/>
            <person name="Monteiro-Vitorello C.B."/>
            <person name="Ho P.L."/>
            <person name="Haake D.A."/>
            <person name="Verjovski-Almeida S."/>
            <person name="Hartskeerl R.A."/>
            <person name="Marques M.V."/>
            <person name="Oliveira M.C."/>
            <person name="Menck C.F."/>
            <person name="Leite L.C."/>
            <person name="Carrer H."/>
            <person name="Coutinho L.L."/>
            <person name="Degrave W.M."/>
            <person name="Dellagostin O.A."/>
            <person name="El-Dorry H."/>
            <person name="Ferro E.S."/>
            <person name="Ferro M.I."/>
            <person name="Furlan L.R."/>
            <person name="Gamberini M."/>
            <person name="Giglioti E.A."/>
            <person name="Goes-Neto A."/>
            <person name="Goldman G.H."/>
            <person name="Goldman M.H."/>
            <person name="Harakava R."/>
            <person name="Jeronimo S.M."/>
            <person name="Junqueira-De-Azevedo I.L."/>
            <person name="Kimura E.T."/>
            <person name="Kuramae E.E."/>
            <person name="Lemos E.G."/>
            <person name="Lemos M.V."/>
            <person name="Marino C.L."/>
            <person name="Nunes L.R."/>
            <person name="De Oliveira R.C."/>
            <person name="Pereira G.G."/>
            <person name="Reis M.S."/>
            <person name="Schriefer A."/>
            <person name="Siqueira W.J."/>
            <person name="Sommer P."/>
            <person name="Tsai S.M."/>
            <person name="Simpson A.J."/>
            <person name="Ferro J.A."/>
            <person name="Camargo L.E."/>
            <person name="Kitajima J.P."/>
            <person name="Setubal J.C."/>
            <person name="Van Sluys M.A."/>
        </authorList>
    </citation>
    <scope>NUCLEOTIDE SEQUENCE [LARGE SCALE GENOMIC DNA]</scope>
    <source>
        <strain evidence="1 2">Fiocruz L1-130</strain>
    </source>
</reference>
<sequence>MINYRNRILLILLFSFQGCVFTGSSENIHSINSLVSEKNCKGLFRIKLIVPNIKSMQAQEGRFRLFDNLYSDSMKQVIISNSLNREENNDNSNIYGELKYEEESEIINDLFNIFGIITMGIFPIRSNRKSKISFNIYENKQKKEIYHSEISISWSAYYSIWGGVIYPFYRVEKKQKELIKLAMDKFNSEYCCLDSKINNC</sequence>
<dbReference type="PROSITE" id="PS51257">
    <property type="entry name" value="PROKAR_LIPOPROTEIN"/>
    <property type="match status" value="1"/>
</dbReference>
<accession>Q72U38</accession>
<gene>
    <name evidence="1" type="ordered locus">LIC_10826</name>
</gene>
<evidence type="ECO:0000313" key="2">
    <source>
        <dbReference type="Proteomes" id="UP000007037"/>
    </source>
</evidence>
<dbReference type="AlphaFoldDB" id="Q72U38"/>